<dbReference type="GO" id="GO:0015419">
    <property type="term" value="F:ABC-type sulfate transporter activity"/>
    <property type="evidence" value="ECO:0007669"/>
    <property type="project" value="InterPro"/>
</dbReference>
<dbReference type="Proteomes" id="UP000249688">
    <property type="component" value="Unassembled WGS sequence"/>
</dbReference>
<evidence type="ECO:0000259" key="6">
    <source>
        <dbReference type="PROSITE" id="PS50893"/>
    </source>
</evidence>
<evidence type="ECO:0000256" key="3">
    <source>
        <dbReference type="ARBA" id="ARBA00022840"/>
    </source>
</evidence>
<accession>A0A2W7ITJ4</accession>
<evidence type="ECO:0000313" key="7">
    <source>
        <dbReference type="EMBL" id="PZW50834.1"/>
    </source>
</evidence>
<dbReference type="RefSeq" id="WP_111396134.1">
    <property type="nucleotide sequence ID" value="NZ_QKYU01000001.1"/>
</dbReference>
<proteinExistence type="predicted"/>
<dbReference type="AlphaFoldDB" id="A0A2W7ITJ4"/>
<evidence type="ECO:0000256" key="5">
    <source>
        <dbReference type="ARBA" id="ARBA00023032"/>
    </source>
</evidence>
<dbReference type="GO" id="GO:0005524">
    <property type="term" value="F:ATP binding"/>
    <property type="evidence" value="ECO:0007669"/>
    <property type="project" value="UniProtKB-KW"/>
</dbReference>
<dbReference type="GO" id="GO:0043190">
    <property type="term" value="C:ATP-binding cassette (ABC) transporter complex"/>
    <property type="evidence" value="ECO:0007669"/>
    <property type="project" value="InterPro"/>
</dbReference>
<dbReference type="Pfam" id="PF00005">
    <property type="entry name" value="ABC_tran"/>
    <property type="match status" value="1"/>
</dbReference>
<name>A0A2W7ITJ4_9PROT</name>
<dbReference type="NCBIfam" id="TIGR00968">
    <property type="entry name" value="3a0106s01"/>
    <property type="match status" value="1"/>
</dbReference>
<dbReference type="InterPro" id="IPR027417">
    <property type="entry name" value="P-loop_NTPase"/>
</dbReference>
<dbReference type="Gene3D" id="3.40.50.300">
    <property type="entry name" value="P-loop containing nucleotide triphosphate hydrolases"/>
    <property type="match status" value="1"/>
</dbReference>
<organism evidence="7 8">
    <name type="scientific">Humitalea rosea</name>
    <dbReference type="NCBI Taxonomy" id="990373"/>
    <lineage>
        <taxon>Bacteria</taxon>
        <taxon>Pseudomonadati</taxon>
        <taxon>Pseudomonadota</taxon>
        <taxon>Alphaproteobacteria</taxon>
        <taxon>Acetobacterales</taxon>
        <taxon>Roseomonadaceae</taxon>
        <taxon>Humitalea</taxon>
    </lineage>
</organism>
<dbReference type="OrthoDB" id="9802264at2"/>
<dbReference type="InterPro" id="IPR003593">
    <property type="entry name" value="AAA+_ATPase"/>
</dbReference>
<keyword evidence="5" id="KW-0764">Sulfate transport</keyword>
<evidence type="ECO:0000256" key="2">
    <source>
        <dbReference type="ARBA" id="ARBA00022741"/>
    </source>
</evidence>
<evidence type="ECO:0000313" key="8">
    <source>
        <dbReference type="Proteomes" id="UP000249688"/>
    </source>
</evidence>
<comment type="caution">
    <text evidence="7">The sequence shown here is derived from an EMBL/GenBank/DDBJ whole genome shotgun (WGS) entry which is preliminary data.</text>
</comment>
<keyword evidence="1" id="KW-0813">Transport</keyword>
<dbReference type="SUPFAM" id="SSF52540">
    <property type="entry name" value="P-loop containing nucleoside triphosphate hydrolases"/>
    <property type="match status" value="1"/>
</dbReference>
<dbReference type="FunFam" id="3.40.50.300:FF:000425">
    <property type="entry name" value="Probable ABC transporter, ATP-binding subunit"/>
    <property type="match status" value="1"/>
</dbReference>
<keyword evidence="3 7" id="KW-0067">ATP-binding</keyword>
<dbReference type="InterPro" id="IPR050093">
    <property type="entry name" value="ABC_SmlMolc_Importer"/>
</dbReference>
<gene>
    <name evidence="7" type="ORF">C8P66_10147</name>
</gene>
<keyword evidence="8" id="KW-1185">Reference proteome</keyword>
<keyword evidence="2" id="KW-0547">Nucleotide-binding</keyword>
<dbReference type="InterPro" id="IPR003439">
    <property type="entry name" value="ABC_transporter-like_ATP-bd"/>
</dbReference>
<dbReference type="PROSITE" id="PS00211">
    <property type="entry name" value="ABC_TRANSPORTER_1"/>
    <property type="match status" value="1"/>
</dbReference>
<dbReference type="PANTHER" id="PTHR42781:SF4">
    <property type="entry name" value="SPERMIDINE_PUTRESCINE IMPORT ATP-BINDING PROTEIN POTA"/>
    <property type="match status" value="1"/>
</dbReference>
<evidence type="ECO:0000256" key="4">
    <source>
        <dbReference type="ARBA" id="ARBA00022967"/>
    </source>
</evidence>
<dbReference type="SMART" id="SM00382">
    <property type="entry name" value="AAA"/>
    <property type="match status" value="1"/>
</dbReference>
<dbReference type="EMBL" id="QKYU01000001">
    <property type="protein sequence ID" value="PZW50834.1"/>
    <property type="molecule type" value="Genomic_DNA"/>
</dbReference>
<reference evidence="7 8" key="1">
    <citation type="submission" date="2018-06" db="EMBL/GenBank/DDBJ databases">
        <title>Genomic Encyclopedia of Archaeal and Bacterial Type Strains, Phase II (KMG-II): from individual species to whole genera.</title>
        <authorList>
            <person name="Goeker M."/>
        </authorList>
    </citation>
    <scope>NUCLEOTIDE SEQUENCE [LARGE SCALE GENOMIC DNA]</scope>
    <source>
        <strain evidence="7 8">DSM 24525</strain>
    </source>
</reference>
<protein>
    <submittedName>
        <fullName evidence="7">Sulfate transport system ATP-binding protein</fullName>
    </submittedName>
</protein>
<feature type="domain" description="ABC transporter" evidence="6">
    <location>
        <begin position="3"/>
        <end position="237"/>
    </location>
</feature>
<keyword evidence="4" id="KW-1278">Translocase</keyword>
<dbReference type="InterPro" id="IPR005666">
    <property type="entry name" value="Sulph_transpt1"/>
</dbReference>
<dbReference type="PANTHER" id="PTHR42781">
    <property type="entry name" value="SPERMIDINE/PUTRESCINE IMPORT ATP-BINDING PROTEIN POTA"/>
    <property type="match status" value="1"/>
</dbReference>
<dbReference type="GO" id="GO:0016887">
    <property type="term" value="F:ATP hydrolysis activity"/>
    <property type="evidence" value="ECO:0007669"/>
    <property type="project" value="InterPro"/>
</dbReference>
<evidence type="ECO:0000256" key="1">
    <source>
        <dbReference type="ARBA" id="ARBA00022448"/>
    </source>
</evidence>
<sequence>MTVEIEDVVRRFGATAALEGVSLTLRAGEFVALLGPSGSGKTTLLRILAGLDFPDSGRVLIAGADMAQVPARRRGVGVVFQNYALFRHMTVFENVAFGLRVRPRRFRPGNADILRRVRELLDLVQIPELAQRYPDQVSGGQRQRVALARALAIEPQLLLLDEPFGALDALVRKDVRRWLRGLHDRLGITSLLITHDQEEAMELADRVAILERGRVVQFDTPSAVMTRPATPFVAGFLGDATRLEGQVAAGVLHVARLPRAPLRVALADGPATAFLRPRDVVVTPAGRDAGNGVIRHASAAPDAQMRCVVEVNGVQLDALATNGAGWMVRGAACQVTIRGALVFGAAGPGVMAEAEAAPAE</sequence>
<dbReference type="PROSITE" id="PS50893">
    <property type="entry name" value="ABC_TRANSPORTER_2"/>
    <property type="match status" value="1"/>
</dbReference>
<dbReference type="InterPro" id="IPR017871">
    <property type="entry name" value="ABC_transporter-like_CS"/>
</dbReference>
<dbReference type="GO" id="GO:0015697">
    <property type="term" value="P:quaternary ammonium group transport"/>
    <property type="evidence" value="ECO:0007669"/>
    <property type="project" value="UniProtKB-ARBA"/>
</dbReference>